<dbReference type="PANTHER" id="PTHR46230:SF7">
    <property type="entry name" value="BOLA-LIKE PROTEIN 1"/>
    <property type="match status" value="1"/>
</dbReference>
<evidence type="ECO:0000256" key="1">
    <source>
        <dbReference type="RuleBase" id="RU003860"/>
    </source>
</evidence>
<sequence>MTFEPSRERRLGAALAAAFPGATVAVRDDSHLHAGHAGARPGGETHYGVRVVWAGFEGQNRVARQRAVNAAVAAEFTGGLHALAIEARTPAEAAAG</sequence>
<evidence type="ECO:0000313" key="3">
    <source>
        <dbReference type="Proteomes" id="UP001589865"/>
    </source>
</evidence>
<dbReference type="InterPro" id="IPR036065">
    <property type="entry name" value="BolA-like_sf"/>
</dbReference>
<dbReference type="InterPro" id="IPR002634">
    <property type="entry name" value="BolA"/>
</dbReference>
<gene>
    <name evidence="2" type="ORF">ACFFGY_11100</name>
</gene>
<proteinExistence type="inferred from homology"/>
<accession>A0ABV6JTK7</accession>
<organism evidence="2 3">
    <name type="scientific">Roseomonas elaeocarpi</name>
    <dbReference type="NCBI Taxonomy" id="907779"/>
    <lineage>
        <taxon>Bacteria</taxon>
        <taxon>Pseudomonadati</taxon>
        <taxon>Pseudomonadota</taxon>
        <taxon>Alphaproteobacteria</taxon>
        <taxon>Acetobacterales</taxon>
        <taxon>Roseomonadaceae</taxon>
        <taxon>Roseomonas</taxon>
    </lineage>
</organism>
<reference evidence="2 3" key="1">
    <citation type="submission" date="2024-09" db="EMBL/GenBank/DDBJ databases">
        <authorList>
            <person name="Sun Q."/>
            <person name="Mori K."/>
        </authorList>
    </citation>
    <scope>NUCLEOTIDE SEQUENCE [LARGE SCALE GENOMIC DNA]</scope>
    <source>
        <strain evidence="2 3">TBRC 5777</strain>
    </source>
</reference>
<dbReference type="Pfam" id="PF01722">
    <property type="entry name" value="BolA"/>
    <property type="match status" value="1"/>
</dbReference>
<comment type="caution">
    <text evidence="2">The sequence shown here is derived from an EMBL/GenBank/DDBJ whole genome shotgun (WGS) entry which is preliminary data.</text>
</comment>
<dbReference type="EMBL" id="JBHLUN010000007">
    <property type="protein sequence ID" value="MFC0408800.1"/>
    <property type="molecule type" value="Genomic_DNA"/>
</dbReference>
<dbReference type="SUPFAM" id="SSF82657">
    <property type="entry name" value="BolA-like"/>
    <property type="match status" value="1"/>
</dbReference>
<evidence type="ECO:0000313" key="2">
    <source>
        <dbReference type="EMBL" id="MFC0408800.1"/>
    </source>
</evidence>
<name>A0ABV6JTK7_9PROT</name>
<comment type="similarity">
    <text evidence="1">Belongs to the BolA/IbaG family.</text>
</comment>
<protein>
    <submittedName>
        <fullName evidence="2">BolA family protein</fullName>
    </submittedName>
</protein>
<dbReference type="Proteomes" id="UP001589865">
    <property type="component" value="Unassembled WGS sequence"/>
</dbReference>
<dbReference type="PIRSF" id="PIRSF003113">
    <property type="entry name" value="BolA"/>
    <property type="match status" value="1"/>
</dbReference>
<dbReference type="PANTHER" id="PTHR46230">
    <property type="match status" value="1"/>
</dbReference>
<dbReference type="RefSeq" id="WP_377044551.1">
    <property type="nucleotide sequence ID" value="NZ_JBHLUN010000007.1"/>
</dbReference>
<dbReference type="Gene3D" id="3.30.300.90">
    <property type="entry name" value="BolA-like"/>
    <property type="match status" value="1"/>
</dbReference>
<keyword evidence="3" id="KW-1185">Reference proteome</keyword>